<dbReference type="CDD" id="cd07505">
    <property type="entry name" value="HAD_BPGM-like"/>
    <property type="match status" value="1"/>
</dbReference>
<dbReference type="RefSeq" id="WP_152024330.1">
    <property type="nucleotide sequence ID" value="NZ_DF968181.1"/>
</dbReference>
<dbReference type="InterPro" id="IPR023214">
    <property type="entry name" value="HAD_sf"/>
</dbReference>
<sequence>MKISGAIFDLDGTLLDSMSVWKTLASRFLKSHGIVPEDHLDVKLQNFSMSQAIEYLQNHYNIQESFDAILSELNRMIETDFLRYVTLKHGVISMLSQMRRLGIQMCIATANDRKITEMVLEKHGIADYFCDVITCSAVGSGKSDVLIYQRALEILGTPKEETLVFEDTFFAVQTLKRHGFFVAAVYDPSSESLKNEIIKIADFFLLSFDEWKKILD</sequence>
<dbReference type="InterPro" id="IPR023198">
    <property type="entry name" value="PGP-like_dom2"/>
</dbReference>
<dbReference type="InterPro" id="IPR041492">
    <property type="entry name" value="HAD_2"/>
</dbReference>
<evidence type="ECO:0000313" key="2">
    <source>
        <dbReference type="Proteomes" id="UP000053370"/>
    </source>
</evidence>
<dbReference type="Proteomes" id="UP000053370">
    <property type="component" value="Unassembled WGS sequence"/>
</dbReference>
<dbReference type="SFLD" id="SFLDG01129">
    <property type="entry name" value="C1.5:_HAD__Beta-PGM__Phosphata"/>
    <property type="match status" value="1"/>
</dbReference>
<dbReference type="PRINTS" id="PR00413">
    <property type="entry name" value="HADHALOGNASE"/>
</dbReference>
<dbReference type="GO" id="GO:0016791">
    <property type="term" value="F:phosphatase activity"/>
    <property type="evidence" value="ECO:0007669"/>
    <property type="project" value="TreeGrafter"/>
</dbReference>
<keyword evidence="2" id="KW-1185">Reference proteome</keyword>
<dbReference type="OrthoDB" id="9797743at2"/>
<proteinExistence type="predicted"/>
<name>A0A0S7BYJ1_9CHLR</name>
<accession>A0A0S7BYJ1</accession>
<dbReference type="AlphaFoldDB" id="A0A0S7BYJ1"/>
<dbReference type="STRING" id="1678840.ATC1_131820"/>
<dbReference type="Gene3D" id="3.40.50.1000">
    <property type="entry name" value="HAD superfamily/HAD-like"/>
    <property type="match status" value="1"/>
</dbReference>
<dbReference type="InterPro" id="IPR006439">
    <property type="entry name" value="HAD-SF_hydro_IA"/>
</dbReference>
<protein>
    <submittedName>
        <fullName evidence="1">Beta-phosphoglucomutase</fullName>
    </submittedName>
</protein>
<evidence type="ECO:0000313" key="1">
    <source>
        <dbReference type="EMBL" id="GAP41824.1"/>
    </source>
</evidence>
<dbReference type="InterPro" id="IPR036412">
    <property type="entry name" value="HAD-like_sf"/>
</dbReference>
<dbReference type="SUPFAM" id="SSF56784">
    <property type="entry name" value="HAD-like"/>
    <property type="match status" value="1"/>
</dbReference>
<dbReference type="EMBL" id="DF968181">
    <property type="protein sequence ID" value="GAP41824.1"/>
    <property type="molecule type" value="Genomic_DNA"/>
</dbReference>
<dbReference type="Gene3D" id="1.10.150.240">
    <property type="entry name" value="Putative phosphatase, domain 2"/>
    <property type="match status" value="1"/>
</dbReference>
<organism evidence="1">
    <name type="scientific">Flexilinea flocculi</name>
    <dbReference type="NCBI Taxonomy" id="1678840"/>
    <lineage>
        <taxon>Bacteria</taxon>
        <taxon>Bacillati</taxon>
        <taxon>Chloroflexota</taxon>
        <taxon>Anaerolineae</taxon>
        <taxon>Anaerolineales</taxon>
        <taxon>Anaerolineaceae</taxon>
        <taxon>Flexilinea</taxon>
    </lineage>
</organism>
<dbReference type="PANTHER" id="PTHR18901">
    <property type="entry name" value="2-DEOXYGLUCOSE-6-PHOSPHATE PHOSPHATASE 2"/>
    <property type="match status" value="1"/>
</dbReference>
<dbReference type="Pfam" id="PF13419">
    <property type="entry name" value="HAD_2"/>
    <property type="match status" value="1"/>
</dbReference>
<gene>
    <name evidence="1" type="ORF">ATC1_131820</name>
</gene>
<dbReference type="PANTHER" id="PTHR18901:SF38">
    <property type="entry name" value="PSEUDOURIDINE-5'-PHOSPHATASE"/>
    <property type="match status" value="1"/>
</dbReference>
<dbReference type="SFLD" id="SFLDS00003">
    <property type="entry name" value="Haloacid_Dehalogenase"/>
    <property type="match status" value="1"/>
</dbReference>
<reference evidence="1" key="1">
    <citation type="journal article" date="2015" name="Genome Announc.">
        <title>Draft Genome Sequence of Anaerolineae Strain TC1, a Novel Isolate from a Methanogenic Wastewater Treatment System.</title>
        <authorList>
            <person name="Matsuura N."/>
            <person name="Tourlousse D.M."/>
            <person name="Sun L."/>
            <person name="Toyonaga M."/>
            <person name="Kuroda K."/>
            <person name="Ohashi A."/>
            <person name="Cruz R."/>
            <person name="Yamaguchi T."/>
            <person name="Sekiguchi Y."/>
        </authorList>
    </citation>
    <scope>NUCLEOTIDE SEQUENCE [LARGE SCALE GENOMIC DNA]</scope>
    <source>
        <strain evidence="1">TC1</strain>
    </source>
</reference>